<keyword evidence="3" id="KW-1185">Reference proteome</keyword>
<name>A0ABR8GVP9_9CYAN</name>
<evidence type="ECO:0000313" key="2">
    <source>
        <dbReference type="EMBL" id="MBD2607458.1"/>
    </source>
</evidence>
<protein>
    <recommendedName>
        <fullName evidence="4">Ribbon-helix-helix protein CopG domain-containing protein</fullName>
    </recommendedName>
</protein>
<evidence type="ECO:0000256" key="1">
    <source>
        <dbReference type="SAM" id="MobiDB-lite"/>
    </source>
</evidence>
<dbReference type="RefSeq" id="WP_038295498.1">
    <property type="nucleotide sequence ID" value="NZ_JACJTA010000064.1"/>
</dbReference>
<feature type="compositionally biased region" description="Low complexity" evidence="1">
    <location>
        <begin position="197"/>
        <end position="208"/>
    </location>
</feature>
<evidence type="ECO:0008006" key="4">
    <source>
        <dbReference type="Google" id="ProtNLM"/>
    </source>
</evidence>
<feature type="region of interest" description="Disordered" evidence="1">
    <location>
        <begin position="184"/>
        <end position="218"/>
    </location>
</feature>
<dbReference type="EMBL" id="JACJTA010000064">
    <property type="protein sequence ID" value="MBD2607458.1"/>
    <property type="molecule type" value="Genomic_DNA"/>
</dbReference>
<sequence>MSNSASPKSNIGARIPSAWLAELDAYVSSSGKTKSDVINEAIGDYLNKSQVTIVDRITTIENKLAQNNQTFDIALLNQRLDKLEDILQAILQALGDIKPEIKIVEKLRETISDGERYGGITQTELLEKYQLSYHALDKEAKEKGIPFHEVVKEKTGWYKKDSNKRRSRWLPLENNVNTTIRELNGDIHSNGKEPTLVSDINDSSSNVNGANGFRNTLE</sequence>
<dbReference type="Proteomes" id="UP000660380">
    <property type="component" value="Unassembled WGS sequence"/>
</dbReference>
<comment type="caution">
    <text evidence="2">The sequence shown here is derived from an EMBL/GenBank/DDBJ whole genome shotgun (WGS) entry which is preliminary data.</text>
</comment>
<organism evidence="2 3">
    <name type="scientific">Scytonema hofmannii FACHB-248</name>
    <dbReference type="NCBI Taxonomy" id="1842502"/>
    <lineage>
        <taxon>Bacteria</taxon>
        <taxon>Bacillati</taxon>
        <taxon>Cyanobacteriota</taxon>
        <taxon>Cyanophyceae</taxon>
        <taxon>Nostocales</taxon>
        <taxon>Scytonemataceae</taxon>
        <taxon>Scytonema</taxon>
    </lineage>
</organism>
<reference evidence="2 3" key="1">
    <citation type="journal article" date="2020" name="ISME J.">
        <title>Comparative genomics reveals insights into cyanobacterial evolution and habitat adaptation.</title>
        <authorList>
            <person name="Chen M.Y."/>
            <person name="Teng W.K."/>
            <person name="Zhao L."/>
            <person name="Hu C.X."/>
            <person name="Zhou Y.K."/>
            <person name="Han B.P."/>
            <person name="Song L.R."/>
            <person name="Shu W.S."/>
        </authorList>
    </citation>
    <scope>NUCLEOTIDE SEQUENCE [LARGE SCALE GENOMIC DNA]</scope>
    <source>
        <strain evidence="2 3">FACHB-248</strain>
    </source>
</reference>
<accession>A0ABR8GVP9</accession>
<gene>
    <name evidence="2" type="ORF">H6G81_23750</name>
</gene>
<proteinExistence type="predicted"/>
<evidence type="ECO:0000313" key="3">
    <source>
        <dbReference type="Proteomes" id="UP000660380"/>
    </source>
</evidence>